<proteinExistence type="predicted"/>
<evidence type="ECO:0000313" key="5">
    <source>
        <dbReference type="Proteomes" id="UP001274830"/>
    </source>
</evidence>
<dbReference type="EMBL" id="JAUTXT010000011">
    <property type="protein sequence ID" value="KAK3676233.1"/>
    <property type="molecule type" value="Genomic_DNA"/>
</dbReference>
<evidence type="ECO:0000256" key="2">
    <source>
        <dbReference type="SAM" id="SignalP"/>
    </source>
</evidence>
<dbReference type="Pfam" id="PF00135">
    <property type="entry name" value="COesterase"/>
    <property type="match status" value="1"/>
</dbReference>
<gene>
    <name evidence="4" type="ORF">LTR78_003983</name>
</gene>
<dbReference type="Proteomes" id="UP001274830">
    <property type="component" value="Unassembled WGS sequence"/>
</dbReference>
<sequence length="564" mass="60112">MLKILIGLAAVAAATPTAYNARPYSQVAKRQASYGSSSSKLTVDLGYSVYEGFTNTSAGLDNYYGYAILDCRVDKRHSIRFASAPTGNLRFQAPIAPELNRSATITATQYGAICAQSPSSGAAGFRPQSQVNASEDCLFLGALGFVSSDEVFRKGAVNAGILDQHLALQWVQQYIHLFNGDPAKVTISGESAGAGSVMLQDMAYGGSLGTQLFQNSVVASPYLPMQYGYKDWEPSQAYYAFATAAGCAPTTAYGANHTTPIFECLVSKDSATVINASATVSQLVSYGTWAFLPVTDGVFIQDLPSRQLGRGQVNGLRILSGNNANEGVGFTPQTIKTEDDLVAYLRGLLPLFSDNDIAKVLLYYPSTNASVSSSNPTFATTGDSGPTALNQSSVGTGQQQRADNIYAETTFVCPSYWLAEAYGSSKSGGEAWKYQFSIPPAYHGGDVSGYFNYPGQTYDVDFTTAFQKIWGNFITSDNPSISNAIANGITTSNVSINSASDWPPYAIYSPYQLDLNTTCPGIVNGICGGANATNTIRLANAYTWEGGRGMRCDFWKSVGEIVPE</sequence>
<dbReference type="InterPro" id="IPR029058">
    <property type="entry name" value="AB_hydrolase_fold"/>
</dbReference>
<dbReference type="Gene3D" id="3.40.50.1820">
    <property type="entry name" value="alpha/beta hydrolase"/>
    <property type="match status" value="2"/>
</dbReference>
<evidence type="ECO:0000259" key="3">
    <source>
        <dbReference type="Pfam" id="PF00135"/>
    </source>
</evidence>
<accession>A0AAE0WRC5</accession>
<dbReference type="AlphaFoldDB" id="A0AAE0WRC5"/>
<organism evidence="4 5">
    <name type="scientific">Recurvomyces mirabilis</name>
    <dbReference type="NCBI Taxonomy" id="574656"/>
    <lineage>
        <taxon>Eukaryota</taxon>
        <taxon>Fungi</taxon>
        <taxon>Dikarya</taxon>
        <taxon>Ascomycota</taxon>
        <taxon>Pezizomycotina</taxon>
        <taxon>Dothideomycetes</taxon>
        <taxon>Dothideomycetidae</taxon>
        <taxon>Mycosphaerellales</taxon>
        <taxon>Teratosphaeriaceae</taxon>
        <taxon>Recurvomyces</taxon>
    </lineage>
</organism>
<keyword evidence="2" id="KW-0732">Signal</keyword>
<dbReference type="SUPFAM" id="SSF53474">
    <property type="entry name" value="alpha/beta-Hydrolases"/>
    <property type="match status" value="1"/>
</dbReference>
<evidence type="ECO:0000313" key="4">
    <source>
        <dbReference type="EMBL" id="KAK3676233.1"/>
    </source>
</evidence>
<name>A0AAE0WRC5_9PEZI</name>
<comment type="caution">
    <text evidence="4">The sequence shown here is derived from an EMBL/GenBank/DDBJ whole genome shotgun (WGS) entry which is preliminary data.</text>
</comment>
<feature type="domain" description="Carboxylesterase type B" evidence="3">
    <location>
        <begin position="140"/>
        <end position="505"/>
    </location>
</feature>
<feature type="signal peptide" evidence="2">
    <location>
        <begin position="1"/>
        <end position="20"/>
    </location>
</feature>
<dbReference type="InterPro" id="IPR002018">
    <property type="entry name" value="CarbesteraseB"/>
</dbReference>
<keyword evidence="5" id="KW-1185">Reference proteome</keyword>
<dbReference type="PANTHER" id="PTHR11559">
    <property type="entry name" value="CARBOXYLESTERASE"/>
    <property type="match status" value="1"/>
</dbReference>
<reference evidence="4" key="1">
    <citation type="submission" date="2023-07" db="EMBL/GenBank/DDBJ databases">
        <title>Black Yeasts Isolated from many extreme environments.</title>
        <authorList>
            <person name="Coleine C."/>
            <person name="Stajich J.E."/>
            <person name="Selbmann L."/>
        </authorList>
    </citation>
    <scope>NUCLEOTIDE SEQUENCE</scope>
    <source>
        <strain evidence="4">CCFEE 5485</strain>
    </source>
</reference>
<feature type="region of interest" description="Disordered" evidence="1">
    <location>
        <begin position="374"/>
        <end position="396"/>
    </location>
</feature>
<evidence type="ECO:0000256" key="1">
    <source>
        <dbReference type="SAM" id="MobiDB-lite"/>
    </source>
</evidence>
<protein>
    <recommendedName>
        <fullName evidence="3">Carboxylesterase type B domain-containing protein</fullName>
    </recommendedName>
</protein>
<feature type="chain" id="PRO_5041962469" description="Carboxylesterase type B domain-containing protein" evidence="2">
    <location>
        <begin position="21"/>
        <end position="564"/>
    </location>
</feature>
<dbReference type="InterPro" id="IPR050309">
    <property type="entry name" value="Type-B_Carboxylest/Lipase"/>
</dbReference>